<reference evidence="2 3" key="1">
    <citation type="submission" date="2017-06" db="EMBL/GenBank/DDBJ databases">
        <title>Isolation and characterization of a thermophilic and butanogenic Thermoanaerobacterium thermosaccharolyticum M5 capable of efficient degradation of hemicellulose.</title>
        <authorList>
            <person name="Xin F."/>
            <person name="Jiang Y."/>
        </authorList>
    </citation>
    <scope>NUCLEOTIDE SEQUENCE [LARGE SCALE GENOMIC DNA]</scope>
    <source>
        <strain evidence="2 3">M5</strain>
    </source>
</reference>
<comment type="caution">
    <text evidence="2">The sequence shown here is derived from an EMBL/GenBank/DDBJ whole genome shotgun (WGS) entry which is preliminary data.</text>
</comment>
<gene>
    <name evidence="2" type="ORF">CE561_00690</name>
</gene>
<dbReference type="Pfam" id="PF19276">
    <property type="entry name" value="HD_assoc_2"/>
    <property type="match status" value="1"/>
</dbReference>
<evidence type="ECO:0000313" key="3">
    <source>
        <dbReference type="Proteomes" id="UP000215301"/>
    </source>
</evidence>
<dbReference type="Gene3D" id="1.10.3210.10">
    <property type="entry name" value="Hypothetical protein af1432"/>
    <property type="match status" value="1"/>
</dbReference>
<dbReference type="GO" id="GO:0006203">
    <property type="term" value="P:dGTP catabolic process"/>
    <property type="evidence" value="ECO:0007669"/>
    <property type="project" value="TreeGrafter"/>
</dbReference>
<dbReference type="RefSeq" id="WP_094043239.1">
    <property type="nucleotide sequence ID" value="NZ_NKHD01000002.1"/>
</dbReference>
<dbReference type="Proteomes" id="UP000215301">
    <property type="component" value="Unassembled WGS sequence"/>
</dbReference>
<dbReference type="PROSITE" id="PS51831">
    <property type="entry name" value="HD"/>
    <property type="match status" value="1"/>
</dbReference>
<dbReference type="Pfam" id="PF01966">
    <property type="entry name" value="HD"/>
    <property type="match status" value="1"/>
</dbReference>
<dbReference type="PANTHER" id="PTHR11373">
    <property type="entry name" value="DEOXYNUCLEOSIDE TRIPHOSPHATE TRIPHOSPHOHYDROLASE"/>
    <property type="match status" value="1"/>
</dbReference>
<dbReference type="AlphaFoldDB" id="A0A231VN55"/>
<dbReference type="EMBL" id="NKHD01000002">
    <property type="protein sequence ID" value="OXT09514.1"/>
    <property type="molecule type" value="Genomic_DNA"/>
</dbReference>
<dbReference type="InterPro" id="IPR003607">
    <property type="entry name" value="HD/PDEase_dom"/>
</dbReference>
<proteinExistence type="predicted"/>
<dbReference type="InterPro" id="IPR006674">
    <property type="entry name" value="HD_domain"/>
</dbReference>
<keyword evidence="2" id="KW-0378">Hydrolase</keyword>
<dbReference type="InterPro" id="IPR050135">
    <property type="entry name" value="dGTPase-like"/>
</dbReference>
<protein>
    <submittedName>
        <fullName evidence="2">Phosphohydrolase</fullName>
    </submittedName>
</protein>
<dbReference type="SMART" id="SM00471">
    <property type="entry name" value="HDc"/>
    <property type="match status" value="1"/>
</dbReference>
<dbReference type="GO" id="GO:0008832">
    <property type="term" value="F:dGTPase activity"/>
    <property type="evidence" value="ECO:0007669"/>
    <property type="project" value="TreeGrafter"/>
</dbReference>
<dbReference type="InterPro" id="IPR045509">
    <property type="entry name" value="HD_assoc_2"/>
</dbReference>
<dbReference type="CDD" id="cd00077">
    <property type="entry name" value="HDc"/>
    <property type="match status" value="1"/>
</dbReference>
<feature type="domain" description="HD" evidence="1">
    <location>
        <begin position="57"/>
        <end position="199"/>
    </location>
</feature>
<sequence>MWDLKEKLWEIRDPIYGFIEINEWERDIINHPVFQRLRRIRQLAFTDLVYPGAVHTRFEHSLGVMHVATKVFDNIASECKDMLRSEYGLNEDGLNKVRTIIRLAALLHDVGHAPFSHVGESIMPYKDNGKLYKHEDYSSAIIKTVFKELIEDHKLNNNYDIKAEEVAAFVVKDYKVLKKFFFWVDIISGQVDADRIDYLLRDSYHIGVQYGIFDLKRLLKTIVILKTEDRPILGFKEGGLHVAESLILARYYMFTQVYFHHTRRAYDHHIANAIREILLKLNYSDGKLKPPNNEENIKDYLEWDDWKVGNLIKENKELYDCEKILKREHDRCVYHTNEVPDIDDLKKFDDIYHSISCEIDECFVDEAEKSFYNIGNDDIKILKEDESGEIVVRSLSELSNVVNNIKTVRQKRIYVPLIFQEKAINILKKEGLYSGE</sequence>
<accession>A0A231VN55</accession>
<organism evidence="2 3">
    <name type="scientific">Thermoanaerobacterium thermosaccharolyticum</name>
    <name type="common">Clostridium thermosaccharolyticum</name>
    <dbReference type="NCBI Taxonomy" id="1517"/>
    <lineage>
        <taxon>Bacteria</taxon>
        <taxon>Bacillati</taxon>
        <taxon>Bacillota</taxon>
        <taxon>Clostridia</taxon>
        <taxon>Thermoanaerobacterales</taxon>
        <taxon>Thermoanaerobacteraceae</taxon>
        <taxon>Thermoanaerobacterium</taxon>
    </lineage>
</organism>
<name>A0A231VN55_THETR</name>
<dbReference type="SUPFAM" id="SSF109604">
    <property type="entry name" value="HD-domain/PDEase-like"/>
    <property type="match status" value="1"/>
</dbReference>
<evidence type="ECO:0000313" key="2">
    <source>
        <dbReference type="EMBL" id="OXT09514.1"/>
    </source>
</evidence>
<dbReference type="PANTHER" id="PTHR11373:SF4">
    <property type="entry name" value="DEOXYNUCLEOSIDE TRIPHOSPHATE TRIPHOSPHOHYDROLASE SAMHD1"/>
    <property type="match status" value="1"/>
</dbReference>
<evidence type="ECO:0000259" key="1">
    <source>
        <dbReference type="PROSITE" id="PS51831"/>
    </source>
</evidence>